<name>T1GEW4_MEGSC</name>
<dbReference type="InterPro" id="IPR053709">
    <property type="entry name" value="eRP_eS24_sf"/>
</dbReference>
<dbReference type="Gene3D" id="3.30.70.3370">
    <property type="match status" value="1"/>
</dbReference>
<dbReference type="EMBL" id="CAQQ02038393">
    <property type="status" value="NOT_ANNOTATED_CDS"/>
    <property type="molecule type" value="Genomic_DNA"/>
</dbReference>
<dbReference type="Proteomes" id="UP000015102">
    <property type="component" value="Unassembled WGS sequence"/>
</dbReference>
<evidence type="ECO:0000313" key="6">
    <source>
        <dbReference type="Proteomes" id="UP000015102"/>
    </source>
</evidence>
<dbReference type="Pfam" id="PF01282">
    <property type="entry name" value="Ribosomal_S24e"/>
    <property type="match status" value="1"/>
</dbReference>
<evidence type="ECO:0000256" key="4">
    <source>
        <dbReference type="ARBA" id="ARBA00035458"/>
    </source>
</evidence>
<reference evidence="6" key="1">
    <citation type="submission" date="2013-02" db="EMBL/GenBank/DDBJ databases">
        <authorList>
            <person name="Hughes D."/>
        </authorList>
    </citation>
    <scope>NUCLEOTIDE SEQUENCE</scope>
    <source>
        <strain>Durham</strain>
        <strain evidence="6">NC isolate 2 -- Noor lab</strain>
    </source>
</reference>
<dbReference type="EMBL" id="CAQQ02038392">
    <property type="status" value="NOT_ANNOTATED_CDS"/>
    <property type="molecule type" value="Genomic_DNA"/>
</dbReference>
<protein>
    <recommendedName>
        <fullName evidence="3">Small ribosomal subunit protein eS24</fullName>
    </recommendedName>
    <alternativeName>
        <fullName evidence="4">40S ribosomal protein S24</fullName>
    </alternativeName>
</protein>
<evidence type="ECO:0000256" key="1">
    <source>
        <dbReference type="ARBA" id="ARBA00022980"/>
    </source>
</evidence>
<evidence type="ECO:0000313" key="5">
    <source>
        <dbReference type="EnsemblMetazoa" id="MESCA001887-PA"/>
    </source>
</evidence>
<reference evidence="5" key="2">
    <citation type="submission" date="2015-06" db="UniProtKB">
        <authorList>
            <consortium name="EnsemblMetazoa"/>
        </authorList>
    </citation>
    <scope>IDENTIFICATION</scope>
</reference>
<dbReference type="InterPro" id="IPR012678">
    <property type="entry name" value="Ribosomal_uL23/eL15/eS24_sf"/>
</dbReference>
<sequence>MINRLLARKQMVCNVLHPGLSSVCPPSTRRKSDVVFCFGFRTNFGGDKSNGFALIYDKLDFAKKFKPKHSLERYGSKTMFW</sequence>
<keyword evidence="6" id="KW-1185">Reference proteome</keyword>
<dbReference type="HOGENOM" id="CLU_107248_1_1_1"/>
<dbReference type="GO" id="GO:0003735">
    <property type="term" value="F:structural constituent of ribosome"/>
    <property type="evidence" value="ECO:0007669"/>
    <property type="project" value="InterPro"/>
</dbReference>
<evidence type="ECO:0000256" key="3">
    <source>
        <dbReference type="ARBA" id="ARBA00035149"/>
    </source>
</evidence>
<dbReference type="GO" id="GO:0005840">
    <property type="term" value="C:ribosome"/>
    <property type="evidence" value="ECO:0007669"/>
    <property type="project" value="UniProtKB-KW"/>
</dbReference>
<evidence type="ECO:0000256" key="2">
    <source>
        <dbReference type="ARBA" id="ARBA00023274"/>
    </source>
</evidence>
<keyword evidence="2" id="KW-0687">Ribonucleoprotein</keyword>
<dbReference type="GO" id="GO:1990904">
    <property type="term" value="C:ribonucleoprotein complex"/>
    <property type="evidence" value="ECO:0007669"/>
    <property type="project" value="UniProtKB-KW"/>
</dbReference>
<dbReference type="SUPFAM" id="SSF54189">
    <property type="entry name" value="Ribosomal proteins S24e, L23 and L15e"/>
    <property type="match status" value="1"/>
</dbReference>
<dbReference type="EMBL" id="CAQQ02038395">
    <property type="status" value="NOT_ANNOTATED_CDS"/>
    <property type="molecule type" value="Genomic_DNA"/>
</dbReference>
<dbReference type="EMBL" id="CAQQ02038394">
    <property type="status" value="NOT_ANNOTATED_CDS"/>
    <property type="molecule type" value="Genomic_DNA"/>
</dbReference>
<proteinExistence type="predicted"/>
<dbReference type="PANTHER" id="PTHR10496">
    <property type="entry name" value="40S RIBOSOMAL PROTEIN S24"/>
    <property type="match status" value="1"/>
</dbReference>
<dbReference type="GO" id="GO:0006412">
    <property type="term" value="P:translation"/>
    <property type="evidence" value="ECO:0007669"/>
    <property type="project" value="InterPro"/>
</dbReference>
<accession>T1GEW4</accession>
<dbReference type="OMA" id="GSKTMFW"/>
<dbReference type="InterPro" id="IPR001976">
    <property type="entry name" value="Ribosomal_eS24"/>
</dbReference>
<organism evidence="5 6">
    <name type="scientific">Megaselia scalaris</name>
    <name type="common">Humpbacked fly</name>
    <name type="synonym">Phora scalaris</name>
    <dbReference type="NCBI Taxonomy" id="36166"/>
    <lineage>
        <taxon>Eukaryota</taxon>
        <taxon>Metazoa</taxon>
        <taxon>Ecdysozoa</taxon>
        <taxon>Arthropoda</taxon>
        <taxon>Hexapoda</taxon>
        <taxon>Insecta</taxon>
        <taxon>Pterygota</taxon>
        <taxon>Neoptera</taxon>
        <taxon>Endopterygota</taxon>
        <taxon>Diptera</taxon>
        <taxon>Brachycera</taxon>
        <taxon>Muscomorpha</taxon>
        <taxon>Platypezoidea</taxon>
        <taxon>Phoridae</taxon>
        <taxon>Megaseliini</taxon>
        <taxon>Megaselia</taxon>
    </lineage>
</organism>
<dbReference type="EnsemblMetazoa" id="MESCA001887-RA">
    <property type="protein sequence ID" value="MESCA001887-PA"/>
    <property type="gene ID" value="MESCA001887"/>
</dbReference>
<dbReference type="AlphaFoldDB" id="T1GEW4"/>
<keyword evidence="1" id="KW-0689">Ribosomal protein</keyword>
<dbReference type="STRING" id="36166.T1GEW4"/>